<dbReference type="RefSeq" id="WP_136779696.1">
    <property type="nucleotide sequence ID" value="NZ_SUPK01000014.1"/>
</dbReference>
<keyword evidence="2" id="KW-1185">Reference proteome</keyword>
<reference evidence="1 2" key="1">
    <citation type="submission" date="2019-04" db="EMBL/GenBank/DDBJ databases">
        <title>Cohnella sp. nov., isolated from soil.</title>
        <authorList>
            <person name="Kim W."/>
        </authorList>
    </citation>
    <scope>NUCLEOTIDE SEQUENCE [LARGE SCALE GENOMIC DNA]</scope>
    <source>
        <strain evidence="1 2">CAU 1483</strain>
    </source>
</reference>
<name>A0A4U0F231_9BACL</name>
<dbReference type="Proteomes" id="UP000309673">
    <property type="component" value="Unassembled WGS sequence"/>
</dbReference>
<gene>
    <name evidence="1" type="ORF">E5161_20255</name>
</gene>
<sequence length="61" mass="6975">MLKNAILIVKYDGEVDLEGFIEADGYDVFVTNCYEELDSADVEKIQSIIEEKLNLEDVMED</sequence>
<accession>A0A4U0F231</accession>
<dbReference type="EMBL" id="SUPK01000014">
    <property type="protein sequence ID" value="TJY38517.1"/>
    <property type="molecule type" value="Genomic_DNA"/>
</dbReference>
<evidence type="ECO:0000313" key="2">
    <source>
        <dbReference type="Proteomes" id="UP000309673"/>
    </source>
</evidence>
<evidence type="ECO:0000313" key="1">
    <source>
        <dbReference type="EMBL" id="TJY38517.1"/>
    </source>
</evidence>
<protein>
    <submittedName>
        <fullName evidence="1">Uncharacterized protein</fullName>
    </submittedName>
</protein>
<organism evidence="1 2">
    <name type="scientific">Cohnella pontilimi</name>
    <dbReference type="NCBI Taxonomy" id="2564100"/>
    <lineage>
        <taxon>Bacteria</taxon>
        <taxon>Bacillati</taxon>
        <taxon>Bacillota</taxon>
        <taxon>Bacilli</taxon>
        <taxon>Bacillales</taxon>
        <taxon>Paenibacillaceae</taxon>
        <taxon>Cohnella</taxon>
    </lineage>
</organism>
<proteinExistence type="predicted"/>
<dbReference type="AlphaFoldDB" id="A0A4U0F231"/>
<comment type="caution">
    <text evidence="1">The sequence shown here is derived from an EMBL/GenBank/DDBJ whole genome shotgun (WGS) entry which is preliminary data.</text>
</comment>